<organism evidence="2 3">
    <name type="scientific">Euzebya pacifica</name>
    <dbReference type="NCBI Taxonomy" id="1608957"/>
    <lineage>
        <taxon>Bacteria</taxon>
        <taxon>Bacillati</taxon>
        <taxon>Actinomycetota</taxon>
        <taxon>Nitriliruptoria</taxon>
        <taxon>Euzebyales</taxon>
    </lineage>
</organism>
<feature type="transmembrane region" description="Helical" evidence="1">
    <location>
        <begin position="32"/>
        <end position="51"/>
    </location>
</feature>
<reference evidence="2 3" key="1">
    <citation type="submission" date="2018-09" db="EMBL/GenBank/DDBJ databases">
        <title>Complete genome sequence of Euzebya sp. DY32-46 isolated from seawater of Pacific Ocean.</title>
        <authorList>
            <person name="Xu L."/>
            <person name="Wu Y.-H."/>
            <person name="Xu X.-W."/>
        </authorList>
    </citation>
    <scope>NUCLEOTIDE SEQUENCE [LARGE SCALE GENOMIC DNA]</scope>
    <source>
        <strain evidence="2 3">DY32-46</strain>
    </source>
</reference>
<dbReference type="Proteomes" id="UP000264006">
    <property type="component" value="Chromosome"/>
</dbReference>
<name>A0A346XRI7_9ACTN</name>
<dbReference type="KEGG" id="euz:DVS28_a0126"/>
<evidence type="ECO:0000313" key="2">
    <source>
        <dbReference type="EMBL" id="AXV04834.1"/>
    </source>
</evidence>
<feature type="transmembrane region" description="Helical" evidence="1">
    <location>
        <begin position="99"/>
        <end position="116"/>
    </location>
</feature>
<accession>A0A346XRI7</accession>
<keyword evidence="1 2" id="KW-0812">Transmembrane</keyword>
<sequence>MSASVPATRSRVDHLSVESTDRLPTPVVQAFWLLRIGFTAAPILFGLDKFANVLVDWDTYVAPLFTDSLGISAGTLMSLVGVVEILAGLLVFARPRIGGYVVAAWLGGIILDLLVLGDHYDVALRDFGLLLGALTLARLAAVVPRDARPFPSAAATS</sequence>
<keyword evidence="1" id="KW-1133">Transmembrane helix</keyword>
<dbReference type="RefSeq" id="WP_216826307.1">
    <property type="nucleotide sequence ID" value="NZ_CP031165.1"/>
</dbReference>
<feature type="transmembrane region" description="Helical" evidence="1">
    <location>
        <begin position="71"/>
        <end position="92"/>
    </location>
</feature>
<keyword evidence="3" id="KW-1185">Reference proteome</keyword>
<dbReference type="EMBL" id="CP031165">
    <property type="protein sequence ID" value="AXV04834.1"/>
    <property type="molecule type" value="Genomic_DNA"/>
</dbReference>
<proteinExistence type="predicted"/>
<gene>
    <name evidence="2" type="ORF">DVS28_a0126</name>
</gene>
<evidence type="ECO:0000256" key="1">
    <source>
        <dbReference type="SAM" id="Phobius"/>
    </source>
</evidence>
<protein>
    <submittedName>
        <fullName evidence="2">Putative TRANSMEMBRANE PROTEIN</fullName>
    </submittedName>
</protein>
<dbReference type="AlphaFoldDB" id="A0A346XRI7"/>
<evidence type="ECO:0000313" key="3">
    <source>
        <dbReference type="Proteomes" id="UP000264006"/>
    </source>
</evidence>
<keyword evidence="1" id="KW-0472">Membrane</keyword>